<dbReference type="Proteomes" id="UP000187209">
    <property type="component" value="Unassembled WGS sequence"/>
</dbReference>
<gene>
    <name evidence="1" type="ORF">SteCoe_8240</name>
</gene>
<protein>
    <submittedName>
        <fullName evidence="1">Uncharacterized protein</fullName>
    </submittedName>
</protein>
<evidence type="ECO:0000313" key="1">
    <source>
        <dbReference type="EMBL" id="OMJ89541.1"/>
    </source>
</evidence>
<reference evidence="1 2" key="1">
    <citation type="submission" date="2016-11" db="EMBL/GenBank/DDBJ databases">
        <title>The macronuclear genome of Stentor coeruleus: a giant cell with tiny introns.</title>
        <authorList>
            <person name="Slabodnick M."/>
            <person name="Ruby J.G."/>
            <person name="Reiff S.B."/>
            <person name="Swart E.C."/>
            <person name="Gosai S."/>
            <person name="Prabakaran S."/>
            <person name="Witkowska E."/>
            <person name="Larue G.E."/>
            <person name="Fisher S."/>
            <person name="Freeman R.M."/>
            <person name="Gunawardena J."/>
            <person name="Chu W."/>
            <person name="Stover N.A."/>
            <person name="Gregory B.D."/>
            <person name="Nowacki M."/>
            <person name="Derisi J."/>
            <person name="Roy S.W."/>
            <person name="Marshall W.F."/>
            <person name="Sood P."/>
        </authorList>
    </citation>
    <scope>NUCLEOTIDE SEQUENCE [LARGE SCALE GENOMIC DNA]</scope>
    <source>
        <strain evidence="1">WM001</strain>
    </source>
</reference>
<comment type="caution">
    <text evidence="1">The sequence shown here is derived from an EMBL/GenBank/DDBJ whole genome shotgun (WGS) entry which is preliminary data.</text>
</comment>
<name>A0A1R2CKM4_9CILI</name>
<keyword evidence="2" id="KW-1185">Reference proteome</keyword>
<sequence length="116" mass="13888">MLEIDSHSSFFNSIKHKPSAIAVNPSYKIVKNQKKLKNENVLLKKRLEKVKSHYALKDLKKHQKYSEQLQKLSSKNCLNSSEFLKKQEEDLKHIEKMLQQELRRQKMYQKAFSWIN</sequence>
<dbReference type="EMBL" id="MPUH01000123">
    <property type="protein sequence ID" value="OMJ89541.1"/>
    <property type="molecule type" value="Genomic_DNA"/>
</dbReference>
<dbReference type="AlphaFoldDB" id="A0A1R2CKM4"/>
<accession>A0A1R2CKM4</accession>
<proteinExistence type="predicted"/>
<evidence type="ECO:0000313" key="2">
    <source>
        <dbReference type="Proteomes" id="UP000187209"/>
    </source>
</evidence>
<organism evidence="1 2">
    <name type="scientific">Stentor coeruleus</name>
    <dbReference type="NCBI Taxonomy" id="5963"/>
    <lineage>
        <taxon>Eukaryota</taxon>
        <taxon>Sar</taxon>
        <taxon>Alveolata</taxon>
        <taxon>Ciliophora</taxon>
        <taxon>Postciliodesmatophora</taxon>
        <taxon>Heterotrichea</taxon>
        <taxon>Heterotrichida</taxon>
        <taxon>Stentoridae</taxon>
        <taxon>Stentor</taxon>
    </lineage>
</organism>